<keyword evidence="3" id="KW-1185">Reference proteome</keyword>
<dbReference type="AlphaFoldDB" id="A0A4R6ICJ4"/>
<accession>A0A4R6ICJ4</accession>
<gene>
    <name evidence="2" type="ORF">CLV32_4571</name>
</gene>
<evidence type="ECO:0000313" key="2">
    <source>
        <dbReference type="EMBL" id="TDO19331.1"/>
    </source>
</evidence>
<dbReference type="Proteomes" id="UP000295499">
    <property type="component" value="Unassembled WGS sequence"/>
</dbReference>
<organism evidence="2 3">
    <name type="scientific">Pedobacter duraquae</name>
    <dbReference type="NCBI Taxonomy" id="425511"/>
    <lineage>
        <taxon>Bacteria</taxon>
        <taxon>Pseudomonadati</taxon>
        <taxon>Bacteroidota</taxon>
        <taxon>Sphingobacteriia</taxon>
        <taxon>Sphingobacteriales</taxon>
        <taxon>Sphingobacteriaceae</taxon>
        <taxon>Pedobacter</taxon>
    </lineage>
</organism>
<dbReference type="RefSeq" id="WP_133559162.1">
    <property type="nucleotide sequence ID" value="NZ_SNWM01000007.1"/>
</dbReference>
<name>A0A4R6ICJ4_9SPHI</name>
<dbReference type="OrthoDB" id="7172951at2"/>
<keyword evidence="1" id="KW-0472">Membrane</keyword>
<keyword evidence="1" id="KW-1133">Transmembrane helix</keyword>
<feature type="transmembrane region" description="Helical" evidence="1">
    <location>
        <begin position="185"/>
        <end position="208"/>
    </location>
</feature>
<evidence type="ECO:0000313" key="3">
    <source>
        <dbReference type="Proteomes" id="UP000295499"/>
    </source>
</evidence>
<dbReference type="EMBL" id="SNWM01000007">
    <property type="protein sequence ID" value="TDO19331.1"/>
    <property type="molecule type" value="Genomic_DNA"/>
</dbReference>
<protein>
    <submittedName>
        <fullName evidence="2">Uncharacterized protein</fullName>
    </submittedName>
</protein>
<proteinExistence type="predicted"/>
<feature type="transmembrane region" description="Helical" evidence="1">
    <location>
        <begin position="160"/>
        <end position="179"/>
    </location>
</feature>
<comment type="caution">
    <text evidence="2">The sequence shown here is derived from an EMBL/GenBank/DDBJ whole genome shotgun (WGS) entry which is preliminary data.</text>
</comment>
<feature type="transmembrane region" description="Helical" evidence="1">
    <location>
        <begin position="23"/>
        <end position="47"/>
    </location>
</feature>
<keyword evidence="1" id="KW-0812">Transmembrane</keyword>
<sequence>MEYTLTVQQAIEQGRKQLRLPRIVLLVGAFICVGPLALLSLIVINYSDQSRNALLIVACITLLAFLLFVYLPFRYWSKNMITWKLWAFANCGDVHELQKDAQLAGLYFDDNSLVGRLISTTPADRATWITLKDKFKNPGKFVDDPAVPNETVIGISWGHWLFNFIFQLLGIGLATIVLLDAPSDIGWFGRILSGGLILALFYTMFLYIRDMLIRKPVLIIGNKGIQTVQSGFHSWEDIRNERIILRSTGRGAQSSFLCFDYNNGSEDLKLTLYAISRIKLTQLLYVYRSRYENNATVIIN</sequence>
<feature type="transmembrane region" description="Helical" evidence="1">
    <location>
        <begin position="53"/>
        <end position="73"/>
    </location>
</feature>
<evidence type="ECO:0000256" key="1">
    <source>
        <dbReference type="SAM" id="Phobius"/>
    </source>
</evidence>
<reference evidence="2 3" key="1">
    <citation type="submission" date="2019-03" db="EMBL/GenBank/DDBJ databases">
        <title>Genomic Encyclopedia of Archaeal and Bacterial Type Strains, Phase II (KMG-II): from individual species to whole genera.</title>
        <authorList>
            <person name="Goeker M."/>
        </authorList>
    </citation>
    <scope>NUCLEOTIDE SEQUENCE [LARGE SCALE GENOMIC DNA]</scope>
    <source>
        <strain evidence="2 3">DSM 19034</strain>
    </source>
</reference>